<organism evidence="1 2">
    <name type="scientific">Solea senegalensis</name>
    <name type="common">Senegalese sole</name>
    <dbReference type="NCBI Taxonomy" id="28829"/>
    <lineage>
        <taxon>Eukaryota</taxon>
        <taxon>Metazoa</taxon>
        <taxon>Chordata</taxon>
        <taxon>Craniata</taxon>
        <taxon>Vertebrata</taxon>
        <taxon>Euteleostomi</taxon>
        <taxon>Actinopterygii</taxon>
        <taxon>Neopterygii</taxon>
        <taxon>Teleostei</taxon>
        <taxon>Neoteleostei</taxon>
        <taxon>Acanthomorphata</taxon>
        <taxon>Carangaria</taxon>
        <taxon>Pleuronectiformes</taxon>
        <taxon>Pleuronectoidei</taxon>
        <taxon>Soleidae</taxon>
        <taxon>Solea</taxon>
    </lineage>
</organism>
<reference evidence="1 2" key="1">
    <citation type="journal article" date="2021" name="Sci. Rep.">
        <title>Chromosome anchoring in Senegalese sole (Solea senegalensis) reveals sex-associated markers and genome rearrangements in flatfish.</title>
        <authorList>
            <person name="Guerrero-Cozar I."/>
            <person name="Gomez-Garrido J."/>
            <person name="Berbel C."/>
            <person name="Martinez-Blanch J.F."/>
            <person name="Alioto T."/>
            <person name="Claros M.G."/>
            <person name="Gagnaire P.A."/>
            <person name="Manchado M."/>
        </authorList>
    </citation>
    <scope>NUCLEOTIDE SEQUENCE [LARGE SCALE GENOMIC DNA]</scope>
    <source>
        <strain evidence="1">Sse05_10M</strain>
    </source>
</reference>
<comment type="caution">
    <text evidence="1">The sequence shown here is derived from an EMBL/GenBank/DDBJ whole genome shotgun (WGS) entry which is preliminary data.</text>
</comment>
<gene>
    <name evidence="1" type="ORF">JOB18_025535</name>
</gene>
<accession>A0AAV6QMJ7</accession>
<keyword evidence="2" id="KW-1185">Reference proteome</keyword>
<evidence type="ECO:0000313" key="2">
    <source>
        <dbReference type="Proteomes" id="UP000693946"/>
    </source>
</evidence>
<dbReference type="AlphaFoldDB" id="A0AAV6QMJ7"/>
<name>A0AAV6QMJ7_SOLSE</name>
<protein>
    <submittedName>
        <fullName evidence="1">Uncharacterized protein</fullName>
    </submittedName>
</protein>
<dbReference type="Proteomes" id="UP000693946">
    <property type="component" value="Linkage Group LG4"/>
</dbReference>
<evidence type="ECO:0000313" key="1">
    <source>
        <dbReference type="EMBL" id="KAG7494197.1"/>
    </source>
</evidence>
<proteinExistence type="predicted"/>
<dbReference type="EMBL" id="JAGKHQ010000016">
    <property type="protein sequence ID" value="KAG7494197.1"/>
    <property type="molecule type" value="Genomic_DNA"/>
</dbReference>
<sequence length="69" mass="7925">METRGFRKFSALCSRGAHVFTVSYDLLMSTAKEKKIEHQDSCTNRGLFVEPVYNSNDNNNNNNNTTFLF</sequence>